<dbReference type="STRING" id="1641165.XM38_06590"/>
<accession>A0A1Z3HR72</accession>
<keyword evidence="2" id="KW-1185">Reference proteome</keyword>
<evidence type="ECO:0008006" key="3">
    <source>
        <dbReference type="Google" id="ProtNLM"/>
    </source>
</evidence>
<name>A0A1Z3HR72_9CYAN</name>
<dbReference type="Proteomes" id="UP000191901">
    <property type="component" value="Chromosome"/>
</dbReference>
<evidence type="ECO:0000313" key="2">
    <source>
        <dbReference type="Proteomes" id="UP000191901"/>
    </source>
</evidence>
<gene>
    <name evidence="1" type="ORF">XM38_037720</name>
</gene>
<organism evidence="1 2">
    <name type="scientific">Halomicronema hongdechloris C2206</name>
    <dbReference type="NCBI Taxonomy" id="1641165"/>
    <lineage>
        <taxon>Bacteria</taxon>
        <taxon>Bacillati</taxon>
        <taxon>Cyanobacteriota</taxon>
        <taxon>Cyanophyceae</taxon>
        <taxon>Nodosilineales</taxon>
        <taxon>Nodosilineaceae</taxon>
        <taxon>Halomicronema</taxon>
    </lineage>
</organism>
<protein>
    <recommendedName>
        <fullName evidence="3">DUF4089 domain-containing protein</fullName>
    </recommendedName>
</protein>
<reference evidence="1 2" key="1">
    <citation type="journal article" date="2016" name="Biochim. Biophys. Acta">
        <title>Characterization of red-shifted phycobilisomes isolated from the chlorophyll f-containing cyanobacterium Halomicronema hongdechloris.</title>
        <authorList>
            <person name="Li Y."/>
            <person name="Lin Y."/>
            <person name="Garvey C.J."/>
            <person name="Birch D."/>
            <person name="Corkery R.W."/>
            <person name="Loughlin P.C."/>
            <person name="Scheer H."/>
            <person name="Willows R.D."/>
            <person name="Chen M."/>
        </authorList>
    </citation>
    <scope>NUCLEOTIDE SEQUENCE [LARGE SCALE GENOMIC DNA]</scope>
    <source>
        <strain evidence="1 2">C2206</strain>
    </source>
</reference>
<dbReference type="Pfam" id="PF13318">
    <property type="entry name" value="AtzG-like"/>
    <property type="match status" value="1"/>
</dbReference>
<evidence type="ECO:0000313" key="1">
    <source>
        <dbReference type="EMBL" id="ASC72813.1"/>
    </source>
</evidence>
<dbReference type="AlphaFoldDB" id="A0A1Z3HR72"/>
<proteinExistence type="predicted"/>
<dbReference type="EMBL" id="CP021983">
    <property type="protein sequence ID" value="ASC72813.1"/>
    <property type="molecule type" value="Genomic_DNA"/>
</dbReference>
<dbReference type="InterPro" id="IPR025148">
    <property type="entry name" value="AtzG-like"/>
</dbReference>
<dbReference type="RefSeq" id="WP_225889350.1">
    <property type="nucleotide sequence ID" value="NZ_CP021983.2"/>
</dbReference>
<dbReference type="KEGG" id="hhg:XM38_037720"/>
<sequence length="61" mass="6878">MEKQYDSRIYVEQMALMLGLSLPPDSQMGVIDAFEQLRAVAQPVLNFPLPDDLEVAPIFEP</sequence>